<dbReference type="EMBL" id="VTUZ01000056">
    <property type="protein sequence ID" value="KAA0998559.1"/>
    <property type="molecule type" value="Genomic_DNA"/>
</dbReference>
<organism evidence="1 2">
    <name type="scientific">Paraburkholderia panacisoli</name>
    <dbReference type="NCBI Taxonomy" id="2603818"/>
    <lineage>
        <taxon>Bacteria</taxon>
        <taxon>Pseudomonadati</taxon>
        <taxon>Pseudomonadota</taxon>
        <taxon>Betaproteobacteria</taxon>
        <taxon>Burkholderiales</taxon>
        <taxon>Burkholderiaceae</taxon>
        <taxon>Paraburkholderia</taxon>
    </lineage>
</organism>
<keyword evidence="2" id="KW-1185">Reference proteome</keyword>
<evidence type="ECO:0000313" key="1">
    <source>
        <dbReference type="EMBL" id="KAA0998559.1"/>
    </source>
</evidence>
<dbReference type="RefSeq" id="WP_149675858.1">
    <property type="nucleotide sequence ID" value="NZ_VTUZ01000056.1"/>
</dbReference>
<reference evidence="1 2" key="1">
    <citation type="submission" date="2019-08" db="EMBL/GenBank/DDBJ databases">
        <title>Paraburkholderia sp. DCY113.</title>
        <authorList>
            <person name="Kang J."/>
        </authorList>
    </citation>
    <scope>NUCLEOTIDE SEQUENCE [LARGE SCALE GENOMIC DNA]</scope>
    <source>
        <strain evidence="1 2">DCY113</strain>
    </source>
</reference>
<evidence type="ECO:0000313" key="2">
    <source>
        <dbReference type="Proteomes" id="UP000325273"/>
    </source>
</evidence>
<proteinExistence type="predicted"/>
<dbReference type="AlphaFoldDB" id="A0A5B0G9A2"/>
<sequence length="106" mass="12227">MRASDARRVSHADVLEGLRQALHRQIVRGRHPVVLDVLHILGFVDWVRQPERTSRYLVANSGRADAYSPPVDIAMLTATGRTELERLIALERTPQWVQHRMHPYIE</sequence>
<accession>A0A5B0G9A2</accession>
<comment type="caution">
    <text evidence="1">The sequence shown here is derived from an EMBL/GenBank/DDBJ whole genome shotgun (WGS) entry which is preliminary data.</text>
</comment>
<name>A0A5B0G9A2_9BURK</name>
<dbReference type="Proteomes" id="UP000325273">
    <property type="component" value="Unassembled WGS sequence"/>
</dbReference>
<gene>
    <name evidence="1" type="ORF">FVF58_43945</name>
</gene>
<protein>
    <submittedName>
        <fullName evidence="1">Uncharacterized protein</fullName>
    </submittedName>
</protein>